<feature type="transmembrane region" description="Helical" evidence="12">
    <location>
        <begin position="12"/>
        <end position="30"/>
    </location>
</feature>
<organism evidence="15 16">
    <name type="scientific">Kitasatospora cinereorecta</name>
    <dbReference type="NCBI Taxonomy" id="285560"/>
    <lineage>
        <taxon>Bacteria</taxon>
        <taxon>Bacillati</taxon>
        <taxon>Actinomycetota</taxon>
        <taxon>Actinomycetes</taxon>
        <taxon>Kitasatosporales</taxon>
        <taxon>Streptomycetaceae</taxon>
        <taxon>Kitasatospora</taxon>
    </lineage>
</organism>
<keyword evidence="16" id="KW-1185">Reference proteome</keyword>
<comment type="similarity">
    <text evidence="1 12 13">Belongs to the ATPase B chain family.</text>
</comment>
<dbReference type="RefSeq" id="WP_346141976.1">
    <property type="nucleotide sequence ID" value="NZ_BAAAUA010000007.1"/>
</dbReference>
<gene>
    <name evidence="12" type="primary">atpF</name>
    <name evidence="15" type="ORF">ACFPZF_22320</name>
</gene>
<keyword evidence="2 12" id="KW-0813">Transport</keyword>
<dbReference type="InterPro" id="IPR050059">
    <property type="entry name" value="ATP_synthase_B_chain"/>
</dbReference>
<dbReference type="Proteomes" id="UP001596066">
    <property type="component" value="Unassembled WGS sequence"/>
</dbReference>
<comment type="subcellular location">
    <subcellularLocation>
        <location evidence="12">Cell membrane</location>
        <topology evidence="12">Single-pass membrane protein</topology>
    </subcellularLocation>
    <subcellularLocation>
        <location evidence="11">Endomembrane system</location>
        <topology evidence="11">Single-pass membrane protein</topology>
    </subcellularLocation>
</comment>
<dbReference type="Pfam" id="PF00430">
    <property type="entry name" value="ATP-synt_B"/>
    <property type="match status" value="1"/>
</dbReference>
<evidence type="ECO:0000256" key="5">
    <source>
        <dbReference type="ARBA" id="ARBA00022781"/>
    </source>
</evidence>
<keyword evidence="9 12" id="KW-0066">ATP synthesis</keyword>
<dbReference type="HAMAP" id="MF_01398">
    <property type="entry name" value="ATP_synth_b_bprime"/>
    <property type="match status" value="1"/>
</dbReference>
<evidence type="ECO:0000256" key="12">
    <source>
        <dbReference type="HAMAP-Rule" id="MF_01398"/>
    </source>
</evidence>
<accession>A0ABW0VHR1</accession>
<comment type="caution">
    <text evidence="15">The sequence shown here is derived from an EMBL/GenBank/DDBJ whole genome shotgun (WGS) entry which is preliminary data.</text>
</comment>
<reference evidence="16" key="1">
    <citation type="journal article" date="2019" name="Int. J. Syst. Evol. Microbiol.">
        <title>The Global Catalogue of Microorganisms (GCM) 10K type strain sequencing project: providing services to taxonomists for standard genome sequencing and annotation.</title>
        <authorList>
            <consortium name="The Broad Institute Genomics Platform"/>
            <consortium name="The Broad Institute Genome Sequencing Center for Infectious Disease"/>
            <person name="Wu L."/>
            <person name="Ma J."/>
        </authorList>
    </citation>
    <scope>NUCLEOTIDE SEQUENCE [LARGE SCALE GENOMIC DNA]</scope>
    <source>
        <strain evidence="16">CGMCC 4.1622</strain>
    </source>
</reference>
<dbReference type="PANTHER" id="PTHR33445">
    <property type="entry name" value="ATP SYNTHASE SUBUNIT B', CHLOROPLASTIC"/>
    <property type="match status" value="1"/>
</dbReference>
<keyword evidence="5 12" id="KW-0375">Hydrogen ion transport</keyword>
<keyword evidence="8 12" id="KW-0472">Membrane</keyword>
<evidence type="ECO:0000256" key="8">
    <source>
        <dbReference type="ARBA" id="ARBA00023136"/>
    </source>
</evidence>
<evidence type="ECO:0000256" key="6">
    <source>
        <dbReference type="ARBA" id="ARBA00022989"/>
    </source>
</evidence>
<name>A0ABW0VHR1_9ACTN</name>
<dbReference type="PANTHER" id="PTHR33445:SF1">
    <property type="entry name" value="ATP SYNTHASE SUBUNIT B"/>
    <property type="match status" value="1"/>
</dbReference>
<evidence type="ECO:0000256" key="2">
    <source>
        <dbReference type="ARBA" id="ARBA00022448"/>
    </source>
</evidence>
<feature type="coiled-coil region" evidence="14">
    <location>
        <begin position="41"/>
        <end position="82"/>
    </location>
</feature>
<evidence type="ECO:0000256" key="4">
    <source>
        <dbReference type="ARBA" id="ARBA00022692"/>
    </source>
</evidence>
<keyword evidence="4 12" id="KW-0812">Transmembrane</keyword>
<evidence type="ECO:0000256" key="3">
    <source>
        <dbReference type="ARBA" id="ARBA00022547"/>
    </source>
</evidence>
<comment type="function">
    <text evidence="12">Component of the F(0) channel, it forms part of the peripheral stalk, linking F(1) to F(0).</text>
</comment>
<keyword evidence="14" id="KW-0175">Coiled coil</keyword>
<sequence>MGPLQPNPAELVLGLCLFFALFAVLGVVLLPRIERVLAERHDATEGRLARAEQARAEAERTADELAERLAAARHEAAAVRQRATEEAAALLAAARAEGIRQREELVAEAHARIAVDRALAEIELRAEVGALSVELASRVVGEPLADFAAERGTVERYFADRPA</sequence>
<evidence type="ECO:0000256" key="10">
    <source>
        <dbReference type="ARBA" id="ARBA00025198"/>
    </source>
</evidence>
<keyword evidence="12" id="KW-1003">Cell membrane</keyword>
<evidence type="ECO:0000313" key="15">
    <source>
        <dbReference type="EMBL" id="MFC5644081.1"/>
    </source>
</evidence>
<evidence type="ECO:0000256" key="1">
    <source>
        <dbReference type="ARBA" id="ARBA00005513"/>
    </source>
</evidence>
<dbReference type="InterPro" id="IPR002146">
    <property type="entry name" value="ATP_synth_b/b'su_bac/chlpt"/>
</dbReference>
<comment type="subunit">
    <text evidence="12">F-type ATPases have 2 components, F(1) - the catalytic core - and F(0) - the membrane proton channel. F(1) has five subunits: alpha(3), beta(3), gamma(1), delta(1), epsilon(1). F(0) has three main subunits: a(1), b(2) and c(10-14). The alpha and beta chains form an alternating ring which encloses part of the gamma chain. F(1) is attached to F(0) by a central stalk formed by the gamma and epsilon chains, while a peripheral stalk is formed by the delta and b chains.</text>
</comment>
<evidence type="ECO:0000256" key="11">
    <source>
        <dbReference type="ARBA" id="ARBA00037847"/>
    </source>
</evidence>
<dbReference type="EMBL" id="JBHSOC010000041">
    <property type="protein sequence ID" value="MFC5644081.1"/>
    <property type="molecule type" value="Genomic_DNA"/>
</dbReference>
<protein>
    <recommendedName>
        <fullName evidence="12">ATP synthase subunit b</fullName>
    </recommendedName>
    <alternativeName>
        <fullName evidence="12">ATP synthase F(0) sector subunit b</fullName>
    </alternativeName>
    <alternativeName>
        <fullName evidence="12">ATPase subunit I</fullName>
    </alternativeName>
    <alternativeName>
        <fullName evidence="12">F-type ATPase subunit b</fullName>
        <shortName evidence="12">F-ATPase subunit b</shortName>
    </alternativeName>
</protein>
<keyword evidence="7 12" id="KW-0406">Ion transport</keyword>
<keyword evidence="6 12" id="KW-1133">Transmembrane helix</keyword>
<evidence type="ECO:0000256" key="14">
    <source>
        <dbReference type="SAM" id="Coils"/>
    </source>
</evidence>
<proteinExistence type="inferred from homology"/>
<comment type="function">
    <text evidence="10 12">F(1)F(0) ATP synthase produces ATP from ADP in the presence of a proton or sodium gradient. F-type ATPases consist of two structural domains, F(1) containing the extramembraneous catalytic core and F(0) containing the membrane proton channel, linked together by a central stalk and a peripheral stalk. During catalysis, ATP synthesis in the catalytic domain of F(1) is coupled via a rotary mechanism of the central stalk subunits to proton translocation.</text>
</comment>
<evidence type="ECO:0000256" key="13">
    <source>
        <dbReference type="RuleBase" id="RU003848"/>
    </source>
</evidence>
<keyword evidence="3 12" id="KW-0138">CF(0)</keyword>
<evidence type="ECO:0000313" key="16">
    <source>
        <dbReference type="Proteomes" id="UP001596066"/>
    </source>
</evidence>
<evidence type="ECO:0000256" key="9">
    <source>
        <dbReference type="ARBA" id="ARBA00023310"/>
    </source>
</evidence>
<evidence type="ECO:0000256" key="7">
    <source>
        <dbReference type="ARBA" id="ARBA00023065"/>
    </source>
</evidence>